<evidence type="ECO:0000313" key="5">
    <source>
        <dbReference type="Proteomes" id="UP000780801"/>
    </source>
</evidence>
<dbReference type="GO" id="GO:0048193">
    <property type="term" value="P:Golgi vesicle transport"/>
    <property type="evidence" value="ECO:0007669"/>
    <property type="project" value="TreeGrafter"/>
</dbReference>
<keyword evidence="2" id="KW-0653">Protein transport</keyword>
<keyword evidence="5" id="KW-1185">Reference proteome</keyword>
<dbReference type="PANTHER" id="PTHR15954">
    <property type="entry name" value="VACUOLAR PROTEIN SORTING-ASSOCIATED PROTEIN 51 HOMOLOG"/>
    <property type="match status" value="1"/>
</dbReference>
<keyword evidence="2" id="KW-0813">Transport</keyword>
<feature type="non-terminal residue" evidence="4">
    <location>
        <position position="319"/>
    </location>
</feature>
<dbReference type="EMBL" id="JAABOA010000314">
    <property type="protein sequence ID" value="KAF9584852.1"/>
    <property type="molecule type" value="Genomic_DNA"/>
</dbReference>
<feature type="compositionally biased region" description="Gly residues" evidence="3">
    <location>
        <begin position="165"/>
        <end position="178"/>
    </location>
</feature>
<evidence type="ECO:0000313" key="4">
    <source>
        <dbReference type="EMBL" id="KAF9584852.1"/>
    </source>
</evidence>
<dbReference type="GO" id="GO:0000938">
    <property type="term" value="C:GARP complex"/>
    <property type="evidence" value="ECO:0007669"/>
    <property type="project" value="UniProtKB-UniRule"/>
</dbReference>
<comment type="similarity">
    <text evidence="1 2">Belongs to the VPS51 family.</text>
</comment>
<evidence type="ECO:0000256" key="1">
    <source>
        <dbReference type="ARBA" id="ARBA00006080"/>
    </source>
</evidence>
<accession>A0A9P6G0I9</accession>
<name>A0A9P6G0I9_9FUNG</name>
<sequence length="319" mass="36245">QLSQSKVTTSHLSLITSRLCFDLAGGTVEQLYKTLSKTLFRPGKRTRSGSFVIESYDEPPVIPQLQWDCKSVTQSCQESGHLLLDEFIARTGNDLSWIVMDWQSKIDYMVMSSPPAKVSASWENVYQCLNEVERQLVLVYGDEGERMGHREISSESTRRETTFRTGGGGGGSHSGNGGSRMSHRNESLASYGSNTMNSRFENQQRNLLSNIDKLFSERVEIFVRCQDLHRTGILFGIIKILLKAWAESVRLKTFGRGGFQQVQVDAEFAKVWLWRFATADERLLYSLLEECQQTAYRRCMDPAPLDINMIESIINSKER</sequence>
<dbReference type="GO" id="GO:0007030">
    <property type="term" value="P:Golgi organization"/>
    <property type="evidence" value="ECO:0007669"/>
    <property type="project" value="UniProtKB-UniRule"/>
</dbReference>
<dbReference type="GO" id="GO:0016020">
    <property type="term" value="C:membrane"/>
    <property type="evidence" value="ECO:0007669"/>
    <property type="project" value="TreeGrafter"/>
</dbReference>
<keyword evidence="2" id="KW-0445">Lipid transport</keyword>
<proteinExistence type="inferred from homology"/>
<comment type="subcellular location">
    <subcellularLocation>
        <location evidence="2">Golgi apparatus</location>
        <location evidence="2">trans-Golgi network</location>
    </subcellularLocation>
</comment>
<dbReference type="GO" id="GO:0032456">
    <property type="term" value="P:endocytic recycling"/>
    <property type="evidence" value="ECO:0007669"/>
    <property type="project" value="TreeGrafter"/>
</dbReference>
<dbReference type="GO" id="GO:0015031">
    <property type="term" value="P:protein transport"/>
    <property type="evidence" value="ECO:0007669"/>
    <property type="project" value="UniProtKB-UniRule"/>
</dbReference>
<dbReference type="GO" id="GO:0006869">
    <property type="term" value="P:lipid transport"/>
    <property type="evidence" value="ECO:0007669"/>
    <property type="project" value="UniProtKB-UniRule"/>
</dbReference>
<reference evidence="4" key="1">
    <citation type="journal article" date="2020" name="Fungal Divers.">
        <title>Resolving the Mortierellaceae phylogeny through synthesis of multi-gene phylogenetics and phylogenomics.</title>
        <authorList>
            <person name="Vandepol N."/>
            <person name="Liber J."/>
            <person name="Desiro A."/>
            <person name="Na H."/>
            <person name="Kennedy M."/>
            <person name="Barry K."/>
            <person name="Grigoriev I.V."/>
            <person name="Miller A.N."/>
            <person name="O'Donnell K."/>
            <person name="Stajich J.E."/>
            <person name="Bonito G."/>
        </authorList>
    </citation>
    <scope>NUCLEOTIDE SEQUENCE</scope>
    <source>
        <strain evidence="4">KOD1015</strain>
    </source>
</reference>
<gene>
    <name evidence="4" type="primary">VPS51_1</name>
    <name evidence="4" type="ORF">BGW38_004942</name>
</gene>
<feature type="compositionally biased region" description="Basic and acidic residues" evidence="3">
    <location>
        <begin position="148"/>
        <end position="162"/>
    </location>
</feature>
<dbReference type="OrthoDB" id="203678at2759"/>
<comment type="caution">
    <text evidence="4">The sequence shown here is derived from an EMBL/GenBank/DDBJ whole genome shotgun (WGS) entry which is preliminary data.</text>
</comment>
<dbReference type="Proteomes" id="UP000780801">
    <property type="component" value="Unassembled WGS sequence"/>
</dbReference>
<dbReference type="PANTHER" id="PTHR15954:SF4">
    <property type="entry name" value="VACUOLAR PROTEIN SORTING-ASSOCIATED PROTEIN 51 HOMOLOG"/>
    <property type="match status" value="1"/>
</dbReference>
<keyword evidence="2" id="KW-0333">Golgi apparatus</keyword>
<comment type="function">
    <text evidence="2">Acts as component of the GARP complex that is involved in retrograde transport from early and late endosomes to the trans-Golgi network (TGN).</text>
</comment>
<dbReference type="InterPro" id="IPR014812">
    <property type="entry name" value="Vps51"/>
</dbReference>
<organism evidence="4 5">
    <name type="scientific">Lunasporangiospora selenospora</name>
    <dbReference type="NCBI Taxonomy" id="979761"/>
    <lineage>
        <taxon>Eukaryota</taxon>
        <taxon>Fungi</taxon>
        <taxon>Fungi incertae sedis</taxon>
        <taxon>Mucoromycota</taxon>
        <taxon>Mortierellomycotina</taxon>
        <taxon>Mortierellomycetes</taxon>
        <taxon>Mortierellales</taxon>
        <taxon>Mortierellaceae</taxon>
        <taxon>Lunasporangiospora</taxon>
    </lineage>
</organism>
<dbReference type="GO" id="GO:0042147">
    <property type="term" value="P:retrograde transport, endosome to Golgi"/>
    <property type="evidence" value="ECO:0007669"/>
    <property type="project" value="UniProtKB-UniRule"/>
</dbReference>
<dbReference type="GO" id="GO:0005829">
    <property type="term" value="C:cytosol"/>
    <property type="evidence" value="ECO:0007669"/>
    <property type="project" value="GOC"/>
</dbReference>
<evidence type="ECO:0000256" key="3">
    <source>
        <dbReference type="SAM" id="MobiDB-lite"/>
    </source>
</evidence>
<protein>
    <recommendedName>
        <fullName evidence="2">Vacuolar protein sorting-associated protein 51 homolog</fullName>
    </recommendedName>
</protein>
<evidence type="ECO:0000256" key="2">
    <source>
        <dbReference type="RuleBase" id="RU368010"/>
    </source>
</evidence>
<feature type="region of interest" description="Disordered" evidence="3">
    <location>
        <begin position="148"/>
        <end position="183"/>
    </location>
</feature>
<dbReference type="GO" id="GO:1990745">
    <property type="term" value="C:EARP complex"/>
    <property type="evidence" value="ECO:0007669"/>
    <property type="project" value="TreeGrafter"/>
</dbReference>
<comment type="subunit">
    <text evidence="2">Component of the Golgi-associated retrograde protein (GARP) complex.</text>
</comment>
<dbReference type="AlphaFoldDB" id="A0A9P6G0I9"/>